<comment type="caution">
    <text evidence="5">The sequence shown here is derived from an EMBL/GenBank/DDBJ whole genome shotgun (WGS) entry which is preliminary data.</text>
</comment>
<name>A0A0F9FMT2_9ZZZZ</name>
<organism evidence="5">
    <name type="scientific">marine sediment metagenome</name>
    <dbReference type="NCBI Taxonomy" id="412755"/>
    <lineage>
        <taxon>unclassified sequences</taxon>
        <taxon>metagenomes</taxon>
        <taxon>ecological metagenomes</taxon>
    </lineage>
</organism>
<dbReference type="InterPro" id="IPR002611">
    <property type="entry name" value="IstB_ATP-bd"/>
</dbReference>
<dbReference type="InterPro" id="IPR047661">
    <property type="entry name" value="IstB"/>
</dbReference>
<dbReference type="CDD" id="cd00009">
    <property type="entry name" value="AAA"/>
    <property type="match status" value="1"/>
</dbReference>
<dbReference type="InterPro" id="IPR028350">
    <property type="entry name" value="DNAC/IstB-like"/>
</dbReference>
<gene>
    <name evidence="5" type="ORF">LCGC14_2011180</name>
</gene>
<feature type="domain" description="AAA+ ATPase" evidence="4">
    <location>
        <begin position="102"/>
        <end position="239"/>
    </location>
</feature>
<dbReference type="InterPro" id="IPR003593">
    <property type="entry name" value="AAA+_ATPase"/>
</dbReference>
<proteinExistence type="inferred from homology"/>
<evidence type="ECO:0000256" key="1">
    <source>
        <dbReference type="ARBA" id="ARBA00008059"/>
    </source>
</evidence>
<evidence type="ECO:0000313" key="5">
    <source>
        <dbReference type="EMBL" id="KKL79801.1"/>
    </source>
</evidence>
<dbReference type="NCBIfam" id="NF038214">
    <property type="entry name" value="IS21_help_AAA"/>
    <property type="match status" value="1"/>
</dbReference>
<dbReference type="GO" id="GO:0006260">
    <property type="term" value="P:DNA replication"/>
    <property type="evidence" value="ECO:0007669"/>
    <property type="project" value="TreeGrafter"/>
</dbReference>
<dbReference type="PIRSF" id="PIRSF003073">
    <property type="entry name" value="DNAC_TnpB_IstB"/>
    <property type="match status" value="1"/>
</dbReference>
<keyword evidence="2" id="KW-0547">Nucleotide-binding</keyword>
<dbReference type="Pfam" id="PF01695">
    <property type="entry name" value="IstB_IS21"/>
    <property type="match status" value="1"/>
</dbReference>
<dbReference type="PANTHER" id="PTHR30050:SF4">
    <property type="entry name" value="ATP-BINDING PROTEIN RV3427C IN INSERTION SEQUENCE-RELATED"/>
    <property type="match status" value="1"/>
</dbReference>
<dbReference type="Gene3D" id="3.40.50.300">
    <property type="entry name" value="P-loop containing nucleotide triphosphate hydrolases"/>
    <property type="match status" value="1"/>
</dbReference>
<evidence type="ECO:0000256" key="3">
    <source>
        <dbReference type="ARBA" id="ARBA00022840"/>
    </source>
</evidence>
<keyword evidence="3" id="KW-0067">ATP-binding</keyword>
<comment type="similarity">
    <text evidence="1">Belongs to the IS21/IS1162 putative ATP-binding protein family.</text>
</comment>
<dbReference type="EMBL" id="LAZR01023061">
    <property type="protein sequence ID" value="KKL79801.1"/>
    <property type="molecule type" value="Genomic_DNA"/>
</dbReference>
<evidence type="ECO:0000259" key="4">
    <source>
        <dbReference type="SMART" id="SM00382"/>
    </source>
</evidence>
<dbReference type="GO" id="GO:0005524">
    <property type="term" value="F:ATP binding"/>
    <property type="evidence" value="ECO:0007669"/>
    <property type="project" value="UniProtKB-KW"/>
</dbReference>
<dbReference type="SMART" id="SM00382">
    <property type="entry name" value="AAA"/>
    <property type="match status" value="1"/>
</dbReference>
<sequence length="259" mass="30284">MKNNQIDTFIENCQYLGLKKLPAQYESIINKANKSNVGFLEFITGVIQDEASARRERSIKYRLKMSKLPQPCKMLQDYDFLFQPKLKKKLIMDLATMDFVRRNESVLFVGKCGVGKSHIARSLAMIGCEKGYKVYYTTCADMLNDLNTGVYEKTLMKRIRKYVNPELLLIDEMGHDRLELEVTREAHLLFKVIDERYKRNKSLLFTTNVEEQDWAEYLGDPITTEAILDRVFHYSIKVEINGPSYREHEGKLLQKKYNP</sequence>
<dbReference type="AlphaFoldDB" id="A0A0F9FMT2"/>
<accession>A0A0F9FMT2</accession>
<protein>
    <recommendedName>
        <fullName evidence="4">AAA+ ATPase domain-containing protein</fullName>
    </recommendedName>
</protein>
<dbReference type="SUPFAM" id="SSF52540">
    <property type="entry name" value="P-loop containing nucleoside triphosphate hydrolases"/>
    <property type="match status" value="1"/>
</dbReference>
<dbReference type="InterPro" id="IPR027417">
    <property type="entry name" value="P-loop_NTPase"/>
</dbReference>
<reference evidence="5" key="1">
    <citation type="journal article" date="2015" name="Nature">
        <title>Complex archaea that bridge the gap between prokaryotes and eukaryotes.</title>
        <authorList>
            <person name="Spang A."/>
            <person name="Saw J.H."/>
            <person name="Jorgensen S.L."/>
            <person name="Zaremba-Niedzwiedzka K."/>
            <person name="Martijn J."/>
            <person name="Lind A.E."/>
            <person name="van Eijk R."/>
            <person name="Schleper C."/>
            <person name="Guy L."/>
            <person name="Ettema T.J."/>
        </authorList>
    </citation>
    <scope>NUCLEOTIDE SEQUENCE</scope>
</reference>
<dbReference type="PANTHER" id="PTHR30050">
    <property type="entry name" value="CHROMOSOMAL REPLICATION INITIATOR PROTEIN DNAA"/>
    <property type="match status" value="1"/>
</dbReference>
<evidence type="ECO:0000256" key="2">
    <source>
        <dbReference type="ARBA" id="ARBA00022741"/>
    </source>
</evidence>